<feature type="transmembrane region" description="Helical" evidence="1">
    <location>
        <begin position="76"/>
        <end position="95"/>
    </location>
</feature>
<feature type="transmembrane region" description="Helical" evidence="1">
    <location>
        <begin position="177"/>
        <end position="195"/>
    </location>
</feature>
<feature type="transmembrane region" description="Helical" evidence="1">
    <location>
        <begin position="342"/>
        <end position="363"/>
    </location>
</feature>
<dbReference type="RefSeq" id="WP_202833852.1">
    <property type="nucleotide sequence ID" value="NZ_JAETWB010000015.1"/>
</dbReference>
<reference evidence="2 3" key="1">
    <citation type="submission" date="2021-01" db="EMBL/GenBank/DDBJ databases">
        <title>Belnapia mucosa sp. nov. and Belnapia arida sp. nov., isolated from the Tabernas Desert (Almeria, Spain).</title>
        <authorList>
            <person name="Molina-Menor E."/>
            <person name="Vidal-Verdu A."/>
            <person name="Calonge A."/>
            <person name="Satari L."/>
            <person name="Pereto J."/>
            <person name="Porcar M."/>
        </authorList>
    </citation>
    <scope>NUCLEOTIDE SEQUENCE [LARGE SCALE GENOMIC DNA]</scope>
    <source>
        <strain evidence="2 3">T18</strain>
    </source>
</reference>
<proteinExistence type="predicted"/>
<evidence type="ECO:0000313" key="2">
    <source>
        <dbReference type="EMBL" id="MBL6080621.1"/>
    </source>
</evidence>
<feature type="transmembrane region" description="Helical" evidence="1">
    <location>
        <begin position="124"/>
        <end position="142"/>
    </location>
</feature>
<keyword evidence="3" id="KW-1185">Reference proteome</keyword>
<feature type="transmembrane region" description="Helical" evidence="1">
    <location>
        <begin position="148"/>
        <end position="170"/>
    </location>
</feature>
<keyword evidence="1" id="KW-0812">Transmembrane</keyword>
<gene>
    <name evidence="2" type="ORF">JMJ56_21620</name>
</gene>
<protein>
    <recommendedName>
        <fullName evidence="4">Glycosyltransferase RgtA/B/C/D-like domain-containing protein</fullName>
    </recommendedName>
</protein>
<feature type="transmembrane region" description="Helical" evidence="1">
    <location>
        <begin position="383"/>
        <end position="402"/>
    </location>
</feature>
<feature type="transmembrane region" description="Helical" evidence="1">
    <location>
        <begin position="201"/>
        <end position="221"/>
    </location>
</feature>
<name>A0ABS1UBI7_9PROT</name>
<feature type="transmembrane region" description="Helical" evidence="1">
    <location>
        <begin position="310"/>
        <end position="330"/>
    </location>
</feature>
<evidence type="ECO:0008006" key="4">
    <source>
        <dbReference type="Google" id="ProtNLM"/>
    </source>
</evidence>
<keyword evidence="1" id="KW-0472">Membrane</keyword>
<evidence type="ECO:0000256" key="1">
    <source>
        <dbReference type="SAM" id="Phobius"/>
    </source>
</evidence>
<dbReference type="EMBL" id="JAETWB010000015">
    <property type="protein sequence ID" value="MBL6080621.1"/>
    <property type="molecule type" value="Genomic_DNA"/>
</dbReference>
<keyword evidence="1" id="KW-1133">Transmembrane helix</keyword>
<feature type="transmembrane region" description="Helical" evidence="1">
    <location>
        <begin position="233"/>
        <end position="255"/>
    </location>
</feature>
<dbReference type="Proteomes" id="UP000660885">
    <property type="component" value="Unassembled WGS sequence"/>
</dbReference>
<organism evidence="2 3">
    <name type="scientific">Belnapia arida</name>
    <dbReference type="NCBI Taxonomy" id="2804533"/>
    <lineage>
        <taxon>Bacteria</taxon>
        <taxon>Pseudomonadati</taxon>
        <taxon>Pseudomonadota</taxon>
        <taxon>Alphaproteobacteria</taxon>
        <taxon>Acetobacterales</taxon>
        <taxon>Roseomonadaceae</taxon>
        <taxon>Belnapia</taxon>
    </lineage>
</organism>
<accession>A0ABS1UBI7</accession>
<sequence>MRPALAVGLAALLAVGFFFRHQIGDGFTLLLGDRHDAVIELSILEHWVSVLAGRSAWDRTDYFFPVPGTLGYNDGYLVFGLLQAGFRAMGADLFLGGELVNMTMRLVGFLGTYALGRRAIGLRWGWALLGAAIFTISNNLYIRGSHAQIFSVGLVPVLALLLHGSVVALLEGRRGALLGWGAGFALGVAACLMTGFYMAWYFAWCGGVMLLAWLAVAGRPARRRLLAAMKAQAWPLAAIGVLAVVAEIPFLSLYLPKAAETGMHPWADVLRHVPSPLDIIHVGEANYLWGWLVRALNGAFRPGFPFWSELMTGMPPLLLLTFAAALLWLWRGGGEAPPGRVALLRALAIAVLVTWALTLQVGGVTGWSLVYRVVPGAKAARVVARYQLFLTLPVVLLAMAVLSAEARRLPRLAVGLLCVLLLAEEANGYAPLFLDRPLEAGRLAAVPPAPAECRAFYVSAARQESRFGEEVANPYNHNTEAMLVAAVRHVPTINGISTFNPPFWPAAIPEDPRYIEQVRAYAAHWQMTGLCALDLQRFTWSGPE</sequence>
<comment type="caution">
    <text evidence="2">The sequence shown here is derived from an EMBL/GenBank/DDBJ whole genome shotgun (WGS) entry which is preliminary data.</text>
</comment>
<evidence type="ECO:0000313" key="3">
    <source>
        <dbReference type="Proteomes" id="UP000660885"/>
    </source>
</evidence>